<keyword evidence="3" id="KW-1185">Reference proteome</keyword>
<feature type="compositionally biased region" description="Low complexity" evidence="1">
    <location>
        <begin position="140"/>
        <end position="157"/>
    </location>
</feature>
<evidence type="ECO:0000256" key="1">
    <source>
        <dbReference type="SAM" id="MobiDB-lite"/>
    </source>
</evidence>
<accession>A0ABP1N3X4</accession>
<reference evidence="2 3" key="1">
    <citation type="submission" date="2024-08" db="EMBL/GenBank/DDBJ databases">
        <authorList>
            <person name="Will J Nash"/>
            <person name="Angela Man"/>
            <person name="Seanna McTaggart"/>
            <person name="Kendall Baker"/>
            <person name="Tom Barker"/>
            <person name="Leah Catchpole"/>
            <person name="Alex Durrant"/>
            <person name="Karim Gharbi"/>
            <person name="Naomi Irish"/>
            <person name="Gemy Kaithakottil"/>
            <person name="Debby Ku"/>
            <person name="Aaliyah Providence"/>
            <person name="Felix Shaw"/>
            <person name="David Swarbreck"/>
            <person name="Chris Watkins"/>
            <person name="Ann M. McCartney"/>
            <person name="Giulio Formenti"/>
            <person name="Alice Mouton"/>
            <person name="Noel Vella"/>
            <person name="Bjorn M von Reumont"/>
            <person name="Adriana Vella"/>
            <person name="Wilfried Haerty"/>
        </authorList>
    </citation>
    <scope>NUCLEOTIDE SEQUENCE [LARGE SCALE GENOMIC DNA]</scope>
</reference>
<evidence type="ECO:0000313" key="3">
    <source>
        <dbReference type="Proteomes" id="UP001642520"/>
    </source>
</evidence>
<feature type="compositionally biased region" description="Low complexity" evidence="1">
    <location>
        <begin position="59"/>
        <end position="83"/>
    </location>
</feature>
<evidence type="ECO:0000313" key="2">
    <source>
        <dbReference type="EMBL" id="CAL7935674.1"/>
    </source>
</evidence>
<feature type="region of interest" description="Disordered" evidence="1">
    <location>
        <begin position="225"/>
        <end position="360"/>
    </location>
</feature>
<comment type="caution">
    <text evidence="2">The sequence shown here is derived from an EMBL/GenBank/DDBJ whole genome shotgun (WGS) entry which is preliminary data.</text>
</comment>
<feature type="compositionally biased region" description="Polar residues" evidence="1">
    <location>
        <begin position="243"/>
        <end position="258"/>
    </location>
</feature>
<protein>
    <submittedName>
        <fullName evidence="2">Uncharacterized protein</fullName>
    </submittedName>
</protein>
<name>A0ABP1N3X4_XYLVO</name>
<sequence>MYGRQGDSSNAQPPPWLVRAEVTIRHGAPAASESGQVPVSVSSTVTDSGGVRMIYRWNTSQSSSTPTTVPVVTTSAPSSSSSSFGFQRGNILFTSTPPPRPAPGSFTIPRSGGSSGNEESVSSRGRGLVSDSGYNSGQFSPQSYSSLPSRRPSQQYSRRCKSTCSIVLSAVDTADGTKKESTSKIASNETVKHSYDNSWRHHSSHQHVFSRHQFSTVPEVCEDEGSASSSTHFCSRVEDKVTTKSSAISKDASSQTTDIESRESTLTVVSKSKTRRRSTSGLQSPDEQKKKQQDSQSPTTATETTSVGLSADSEKSDSSAKDDSAKRKSRTVHIDVYCTGSDDDENTDTSSENERGTPMTVFENPDVKVIHTQVASDILPRGFQDDKAFLKRATERRCDSFKHAPMRMPSIASSKGYDSDDVLSSLYPSQFSSYSALRDLDSAPWSAASSNAGIPFDYDSTIATSPKDTLSDIESLINSKMTLTPCDSFEYASSTDRERIRKMEEKWAKNKGEEKLWRSPDVERNYLLRNRKMKEYLEKYDVGWSSPDSGEDTDESGTVGWSFVSSEESQRMLKKTSTIRRTSKVTTEQHTERNTSTAEQEPSKGKNSQDHSDSTTRSGSIPNPYAHRDQIGPFVSNSPSPLPSKVPSRVTSPFMTPQGERTDHILKASIFGAVVNAFRKPGHHIGPSKNPSCSCEHCRRHFEELSYSRERSSSISEFERRTGFRLQGEKRIARPIPKNDNS</sequence>
<gene>
    <name evidence="2" type="ORF">XYLVIOL_LOCUS1747</name>
</gene>
<feature type="compositionally biased region" description="Basic and acidic residues" evidence="1">
    <location>
        <begin position="601"/>
        <end position="614"/>
    </location>
</feature>
<feature type="region of interest" description="Disordered" evidence="1">
    <location>
        <begin position="57"/>
        <end position="158"/>
    </location>
</feature>
<dbReference type="EMBL" id="CAXAJV020001284">
    <property type="protein sequence ID" value="CAL7935674.1"/>
    <property type="molecule type" value="Genomic_DNA"/>
</dbReference>
<feature type="compositionally biased region" description="Basic and acidic residues" evidence="1">
    <location>
        <begin position="312"/>
        <end position="326"/>
    </location>
</feature>
<organism evidence="2 3">
    <name type="scientific">Xylocopa violacea</name>
    <name type="common">Violet carpenter bee</name>
    <name type="synonym">Apis violacea</name>
    <dbReference type="NCBI Taxonomy" id="135666"/>
    <lineage>
        <taxon>Eukaryota</taxon>
        <taxon>Metazoa</taxon>
        <taxon>Ecdysozoa</taxon>
        <taxon>Arthropoda</taxon>
        <taxon>Hexapoda</taxon>
        <taxon>Insecta</taxon>
        <taxon>Pterygota</taxon>
        <taxon>Neoptera</taxon>
        <taxon>Endopterygota</taxon>
        <taxon>Hymenoptera</taxon>
        <taxon>Apocrita</taxon>
        <taxon>Aculeata</taxon>
        <taxon>Apoidea</taxon>
        <taxon>Anthophila</taxon>
        <taxon>Apidae</taxon>
        <taxon>Xylocopa</taxon>
        <taxon>Xylocopa</taxon>
    </lineage>
</organism>
<proteinExistence type="predicted"/>
<dbReference type="Proteomes" id="UP001642520">
    <property type="component" value="Unassembled WGS sequence"/>
</dbReference>
<feature type="region of interest" description="Disordered" evidence="1">
    <location>
        <begin position="542"/>
        <end position="658"/>
    </location>
</feature>
<feature type="compositionally biased region" description="Polar residues" evidence="1">
    <location>
        <begin position="299"/>
        <end position="308"/>
    </location>
</feature>
<feature type="compositionally biased region" description="Basic residues" evidence="1">
    <location>
        <begin position="572"/>
        <end position="583"/>
    </location>
</feature>
<feature type="compositionally biased region" description="Low complexity" evidence="1">
    <location>
        <begin position="110"/>
        <end position="127"/>
    </location>
</feature>